<dbReference type="Proteomes" id="UP000886162">
    <property type="component" value="Unassembled WGS sequence"/>
</dbReference>
<dbReference type="EMBL" id="DSDO01000242">
    <property type="protein sequence ID" value="HDR46746.1"/>
    <property type="molecule type" value="Genomic_DNA"/>
</dbReference>
<dbReference type="InterPro" id="IPR038475">
    <property type="entry name" value="RecG_C_sf"/>
</dbReference>
<feature type="domain" description="Schlafen AlbA-2" evidence="1">
    <location>
        <begin position="14"/>
        <end position="125"/>
    </location>
</feature>
<dbReference type="InterPro" id="IPR038461">
    <property type="entry name" value="Schlafen_AlbA_2_dom_sf"/>
</dbReference>
<dbReference type="PANTHER" id="PTHR30595">
    <property type="entry name" value="GLPR-RELATED TRANSCRIPTIONAL REPRESSOR"/>
    <property type="match status" value="1"/>
</dbReference>
<dbReference type="Pfam" id="PF13749">
    <property type="entry name" value="HATPase_c_4"/>
    <property type="match status" value="1"/>
</dbReference>
<comment type="caution">
    <text evidence="2">The sequence shown here is derived from an EMBL/GenBank/DDBJ whole genome shotgun (WGS) entry which is preliminary data.</text>
</comment>
<sequence>MDLKGLKLLVSGGESETVEFKKSTAQLRRAAETLCGMLNGTGGRVLIGVTPEGRVIGQTVSDKTIREVAEIFQKFEPPASIAQDRVNVSDNKAVLVLEAIPNPEFRPYAFDGRPYQRIGSTTSIMPQATYQRLLNERAHSHIRWENQPAEGYDNADLDSEEILRTVRFGIAAGRLPESTGNAVPDILERLGLIQAGRPNQASVVLFGSRFIPDYPQCQLRLARFRGVNKSEFLDQRQIEGHAFHLLEEAMLFLRRHLPVAGRIIPGLFEREDEPLFPLEALREALVNAFCHRDYTIIGGAVNLAIYDDRLEIWSDGTLPFNLKPEDLKKEHASRPRNPIIAQVFYLRGMIERWGRGTQKIVELCVKAGHPEPEFGEQAGSVWVRFLPSGYIAPHRVAHDLTGRQREILQIIANHGPLPLRIIMNTMAQPPASATVRDDIYHLKRLGLIDSKGHGRGAEWFVRRENNQ</sequence>
<name>A0A831PJT0_9BACT</name>
<accession>A0A831PJT0</accession>
<proteinExistence type="predicted"/>
<dbReference type="InterPro" id="IPR036390">
    <property type="entry name" value="WH_DNA-bd_sf"/>
</dbReference>
<dbReference type="InterPro" id="IPR007421">
    <property type="entry name" value="Schlafen_AlbA_2_dom"/>
</dbReference>
<organism evidence="2">
    <name type="scientific">Geoalkalibacter subterraneus</name>
    <dbReference type="NCBI Taxonomy" id="483547"/>
    <lineage>
        <taxon>Bacteria</taxon>
        <taxon>Pseudomonadati</taxon>
        <taxon>Thermodesulfobacteriota</taxon>
        <taxon>Desulfuromonadia</taxon>
        <taxon>Desulfuromonadales</taxon>
        <taxon>Geoalkalibacteraceae</taxon>
        <taxon>Geoalkalibacter</taxon>
    </lineage>
</organism>
<dbReference type="Pfam" id="PF04326">
    <property type="entry name" value="SLFN_AlbA_2"/>
    <property type="match status" value="1"/>
</dbReference>
<reference evidence="2" key="1">
    <citation type="journal article" date="2020" name="mSystems">
        <title>Genome- and Community-Level Interaction Insights into Carbon Utilization and Element Cycling Functions of Hydrothermarchaeota in Hydrothermal Sediment.</title>
        <authorList>
            <person name="Zhou Z."/>
            <person name="Liu Y."/>
            <person name="Xu W."/>
            <person name="Pan J."/>
            <person name="Luo Z.H."/>
            <person name="Li M."/>
        </authorList>
    </citation>
    <scope>NUCLEOTIDE SEQUENCE [LARGE SCALE GENOMIC DNA]</scope>
    <source>
        <strain evidence="2">SpSt-1220</strain>
    </source>
</reference>
<evidence type="ECO:0000259" key="1">
    <source>
        <dbReference type="Pfam" id="PF04326"/>
    </source>
</evidence>
<dbReference type="Gene3D" id="3.30.950.30">
    <property type="entry name" value="Schlafen, AAA domain"/>
    <property type="match status" value="1"/>
</dbReference>
<dbReference type="SUPFAM" id="SSF46785">
    <property type="entry name" value="Winged helix' DNA-binding domain"/>
    <property type="match status" value="1"/>
</dbReference>
<evidence type="ECO:0000313" key="2">
    <source>
        <dbReference type="EMBL" id="HDR46746.1"/>
    </source>
</evidence>
<protein>
    <submittedName>
        <fullName evidence="2">Transcriptional regulator</fullName>
    </submittedName>
</protein>
<dbReference type="PANTHER" id="PTHR30595:SF6">
    <property type="entry name" value="SCHLAFEN ALBA-2 DOMAIN-CONTAINING PROTEIN"/>
    <property type="match status" value="1"/>
</dbReference>
<gene>
    <name evidence="2" type="ORF">ENN94_03495</name>
</gene>
<dbReference type="AlphaFoldDB" id="A0A831PJT0"/>
<dbReference type="Gene3D" id="3.30.565.60">
    <property type="match status" value="1"/>
</dbReference>